<dbReference type="SUPFAM" id="SSF56349">
    <property type="entry name" value="DNA breaking-rejoining enzymes"/>
    <property type="match status" value="1"/>
</dbReference>
<dbReference type="PANTHER" id="PTHR30349:SF41">
    <property type="entry name" value="INTEGRASE_RECOMBINASE PROTEIN MJ0367-RELATED"/>
    <property type="match status" value="1"/>
</dbReference>
<dbReference type="Proteomes" id="UP000248724">
    <property type="component" value="Unassembled WGS sequence"/>
</dbReference>
<evidence type="ECO:0000256" key="2">
    <source>
        <dbReference type="ARBA" id="ARBA00022908"/>
    </source>
</evidence>
<evidence type="ECO:0000313" key="11">
    <source>
        <dbReference type="Proteomes" id="UP000606991"/>
    </source>
</evidence>
<feature type="domain" description="Core-binding (CB)" evidence="7">
    <location>
        <begin position="22"/>
        <end position="122"/>
    </location>
</feature>
<dbReference type="InterPro" id="IPR011010">
    <property type="entry name" value="DNA_brk_join_enz"/>
</dbReference>
<keyword evidence="2" id="KW-0229">DNA integration</keyword>
<comment type="caution">
    <text evidence="9">The sequence shown here is derived from an EMBL/GenBank/DDBJ whole genome shotgun (WGS) entry which is preliminary data.</text>
</comment>
<evidence type="ECO:0000313" key="9">
    <source>
        <dbReference type="EMBL" id="PZR81169.1"/>
    </source>
</evidence>
<gene>
    <name evidence="9" type="ORF">DLM65_06480</name>
    <name evidence="8" type="ORF">JF886_09365</name>
</gene>
<comment type="similarity">
    <text evidence="1">Belongs to the 'phage' integrase family.</text>
</comment>
<dbReference type="EMBL" id="JAEKNS010000098">
    <property type="protein sequence ID" value="MBJ7595051.1"/>
    <property type="molecule type" value="Genomic_DNA"/>
</dbReference>
<accession>A0A934K2K7</accession>
<dbReference type="Pfam" id="PF00589">
    <property type="entry name" value="Phage_integrase"/>
    <property type="match status" value="1"/>
</dbReference>
<evidence type="ECO:0000256" key="3">
    <source>
        <dbReference type="ARBA" id="ARBA00023125"/>
    </source>
</evidence>
<dbReference type="EMBL" id="QHBU01000121">
    <property type="protein sequence ID" value="PZR81169.1"/>
    <property type="molecule type" value="Genomic_DNA"/>
</dbReference>
<dbReference type="Gene3D" id="1.10.443.10">
    <property type="entry name" value="Intergrase catalytic core"/>
    <property type="match status" value="1"/>
</dbReference>
<feature type="domain" description="Tyr recombinase" evidence="6">
    <location>
        <begin position="169"/>
        <end position="380"/>
    </location>
</feature>
<reference evidence="9" key="2">
    <citation type="submission" date="2018-05" db="EMBL/GenBank/DDBJ databases">
        <authorList>
            <person name="Ferrari B."/>
        </authorList>
    </citation>
    <scope>NUCLEOTIDE SEQUENCE</scope>
    <source>
        <strain evidence="9">RRmetagenome_bin12</strain>
    </source>
</reference>
<dbReference type="InterPro" id="IPR004107">
    <property type="entry name" value="Integrase_SAM-like_N"/>
</dbReference>
<proteinExistence type="inferred from homology"/>
<dbReference type="InterPro" id="IPR010998">
    <property type="entry name" value="Integrase_recombinase_N"/>
</dbReference>
<keyword evidence="4" id="KW-0233">DNA recombination</keyword>
<dbReference type="PANTHER" id="PTHR30349">
    <property type="entry name" value="PHAGE INTEGRASE-RELATED"/>
    <property type="match status" value="1"/>
</dbReference>
<evidence type="ECO:0000256" key="4">
    <source>
        <dbReference type="ARBA" id="ARBA00023172"/>
    </source>
</evidence>
<protein>
    <submittedName>
        <fullName evidence="9">Transposase</fullName>
    </submittedName>
    <submittedName>
        <fullName evidence="8">Tyrosine-type recombinase/integrase</fullName>
    </submittedName>
</protein>
<dbReference type="Pfam" id="PF02899">
    <property type="entry name" value="Phage_int_SAM_1"/>
    <property type="match status" value="1"/>
</dbReference>
<keyword evidence="3 5" id="KW-0238">DNA-binding</keyword>
<name>A0A2W5Z732_9BACT</name>
<dbReference type="Gene3D" id="1.10.150.130">
    <property type="match status" value="1"/>
</dbReference>
<dbReference type="PROSITE" id="PS51900">
    <property type="entry name" value="CB"/>
    <property type="match status" value="1"/>
</dbReference>
<evidence type="ECO:0000259" key="7">
    <source>
        <dbReference type="PROSITE" id="PS51900"/>
    </source>
</evidence>
<dbReference type="GO" id="GO:0006310">
    <property type="term" value="P:DNA recombination"/>
    <property type="evidence" value="ECO:0007669"/>
    <property type="project" value="UniProtKB-KW"/>
</dbReference>
<reference evidence="9 10" key="1">
    <citation type="journal article" date="2017" name="Nature">
        <title>Atmospheric trace gases support primary production in Antarctic desert surface soil.</title>
        <authorList>
            <person name="Ji M."/>
            <person name="Greening C."/>
            <person name="Vanwonterghem I."/>
            <person name="Carere C.R."/>
            <person name="Bay S.K."/>
            <person name="Steen J.A."/>
            <person name="Montgomery K."/>
            <person name="Lines T."/>
            <person name="Beardall J."/>
            <person name="van Dorst J."/>
            <person name="Snape I."/>
            <person name="Stott M.B."/>
            <person name="Hugenholtz P."/>
            <person name="Ferrari B.C."/>
        </authorList>
    </citation>
    <scope>NUCLEOTIDE SEQUENCE [LARGE SCALE GENOMIC DNA]</scope>
    <source>
        <strain evidence="9">RRmetagenome_bin12</strain>
    </source>
</reference>
<dbReference type="GO" id="GO:0003677">
    <property type="term" value="F:DNA binding"/>
    <property type="evidence" value="ECO:0007669"/>
    <property type="project" value="UniProtKB-UniRule"/>
</dbReference>
<evidence type="ECO:0000256" key="1">
    <source>
        <dbReference type="ARBA" id="ARBA00008857"/>
    </source>
</evidence>
<dbReference type="PROSITE" id="PS51898">
    <property type="entry name" value="TYR_RECOMBINASE"/>
    <property type="match status" value="1"/>
</dbReference>
<evidence type="ECO:0000313" key="8">
    <source>
        <dbReference type="EMBL" id="MBJ7595051.1"/>
    </source>
</evidence>
<dbReference type="GO" id="GO:0015074">
    <property type="term" value="P:DNA integration"/>
    <property type="evidence" value="ECO:0007669"/>
    <property type="project" value="UniProtKB-KW"/>
</dbReference>
<evidence type="ECO:0000256" key="5">
    <source>
        <dbReference type="PROSITE-ProRule" id="PRU01248"/>
    </source>
</evidence>
<dbReference type="Proteomes" id="UP000606991">
    <property type="component" value="Unassembled WGS sequence"/>
</dbReference>
<dbReference type="InterPro" id="IPR002104">
    <property type="entry name" value="Integrase_catalytic"/>
</dbReference>
<dbReference type="InterPro" id="IPR044068">
    <property type="entry name" value="CB"/>
</dbReference>
<dbReference type="RefSeq" id="WP_337311809.1">
    <property type="nucleotide sequence ID" value="NZ_JAEKNS010000098.1"/>
</dbReference>
<sequence>MAVVQRVGQGLGLTWTVLGSDWRVVEPAETYLEFLRDEQRSPHTVKAYAHGLAAYWSFLEATDGDWRAATPATIGTFLARLRDGDAAGRVIPLPAAVDRDGPSPATVSLRLRTVMSFYRFWAANDGVPVAGLLYEQVIGRPGPYRPFLDHLARKSGRLRSRVRVRPDIRRPPVFTPEQVTLIVDAAAVWDVHERRWTGNLRNRLLWSLLAETGLRLGEALSLQHRDWRSGHGDTASIEVVSRPHPLGVRTKSGPRRVYIGAELDRLYADYVWLLCDGGIDSEVADLDGAYVFCNLDREPVYGPLSPSTVYEHVRAIKRRERSLPAAWTPHWFRHTHATALLLAGVEPIVVSRRLGHASVETTLNTYAWVTADAEMRTVANWRAWTAGWGAASA</sequence>
<dbReference type="InterPro" id="IPR013762">
    <property type="entry name" value="Integrase-like_cat_sf"/>
</dbReference>
<organism evidence="9 10">
    <name type="scientific">Candidatus Aeolococcus gillhamiae</name>
    <dbReference type="NCBI Taxonomy" id="3127015"/>
    <lineage>
        <taxon>Bacteria</taxon>
        <taxon>Bacillati</taxon>
        <taxon>Candidatus Dormiibacterota</taxon>
        <taxon>Candidatus Dormibacteria</taxon>
        <taxon>Candidatus Aeolococcales</taxon>
        <taxon>Candidatus Aeolococcaceae</taxon>
        <taxon>Candidatus Aeolococcus</taxon>
    </lineage>
</organism>
<dbReference type="InterPro" id="IPR050090">
    <property type="entry name" value="Tyrosine_recombinase_XerCD"/>
</dbReference>
<evidence type="ECO:0000313" key="10">
    <source>
        <dbReference type="Proteomes" id="UP000248724"/>
    </source>
</evidence>
<accession>A0A2W5Z732</accession>
<reference evidence="8 11" key="3">
    <citation type="submission" date="2020-10" db="EMBL/GenBank/DDBJ databases">
        <title>Ca. Dormibacterota MAGs.</title>
        <authorList>
            <person name="Montgomery K."/>
        </authorList>
    </citation>
    <scope>NUCLEOTIDE SEQUENCE [LARGE SCALE GENOMIC DNA]</scope>
    <source>
        <strain evidence="8">SC8812_S17_18</strain>
    </source>
</reference>
<evidence type="ECO:0000259" key="6">
    <source>
        <dbReference type="PROSITE" id="PS51898"/>
    </source>
</evidence>
<dbReference type="AlphaFoldDB" id="A0A2W5Z732"/>